<proteinExistence type="inferred from homology"/>
<name>A0A542EKD6_9MICO</name>
<reference evidence="4 5" key="1">
    <citation type="submission" date="2019-06" db="EMBL/GenBank/DDBJ databases">
        <title>Sequencing the genomes of 1000 actinobacteria strains.</title>
        <authorList>
            <person name="Klenk H.-P."/>
        </authorList>
    </citation>
    <scope>NUCLEOTIDE SEQUENCE [LARGE SCALE GENOMIC DNA]</scope>
    <source>
        <strain evidence="4 5">DSM 19828</strain>
    </source>
</reference>
<protein>
    <submittedName>
        <fullName evidence="4">Transglycosylase-like protein with SLT domain</fullName>
    </submittedName>
</protein>
<evidence type="ECO:0000256" key="1">
    <source>
        <dbReference type="ARBA" id="ARBA00010830"/>
    </source>
</evidence>
<gene>
    <name evidence="4" type="ORF">FB459_3370</name>
</gene>
<dbReference type="OrthoDB" id="1404170at2"/>
<dbReference type="Proteomes" id="UP000320806">
    <property type="component" value="Unassembled WGS sequence"/>
</dbReference>
<dbReference type="Gene3D" id="1.10.530.10">
    <property type="match status" value="1"/>
</dbReference>
<dbReference type="InterPro" id="IPR023346">
    <property type="entry name" value="Lysozyme-like_dom_sf"/>
</dbReference>
<comment type="similarity">
    <text evidence="1">Belongs to the transglycosylase family. Rpf subfamily.</text>
</comment>
<keyword evidence="5" id="KW-1185">Reference proteome</keyword>
<evidence type="ECO:0000313" key="4">
    <source>
        <dbReference type="EMBL" id="TQJ15799.1"/>
    </source>
</evidence>
<dbReference type="RefSeq" id="WP_129624586.1">
    <property type="nucleotide sequence ID" value="NZ_BAABCI010000023.1"/>
</dbReference>
<dbReference type="SUPFAM" id="SSF53955">
    <property type="entry name" value="Lysozyme-like"/>
    <property type="match status" value="1"/>
</dbReference>
<dbReference type="Gene3D" id="1.10.101.10">
    <property type="entry name" value="PGBD-like superfamily/PGBD"/>
    <property type="match status" value="1"/>
</dbReference>
<dbReference type="GO" id="GO:0016787">
    <property type="term" value="F:hydrolase activity"/>
    <property type="evidence" value="ECO:0007669"/>
    <property type="project" value="UniProtKB-KW"/>
</dbReference>
<accession>A0A542EKD6</accession>
<evidence type="ECO:0000256" key="2">
    <source>
        <dbReference type="ARBA" id="ARBA00022801"/>
    </source>
</evidence>
<dbReference type="AlphaFoldDB" id="A0A542EKD6"/>
<evidence type="ECO:0000259" key="3">
    <source>
        <dbReference type="Pfam" id="PF06737"/>
    </source>
</evidence>
<sequence length="253" mass="26839">MSYTPKHAAAKQPSTTGRRAAGVLMLSAATVGTSAFVGTGAAQAAATTTAVKSALGWNVWDRVAQCESGGNWRINTGNGYYGGLQFSYTTWRGFGGTAYASYAHLATREQQIRIAQNTLRVQGPGAWPVCSRRAGLTRTNGMVLGASTPTTTATTTTTTTSRTASRKLVVDGAFGPNTTRAVQKWVGTVQDGSFGPYTRRALQAKIGAHQDGWIGSNSVRLLQVKIGAPRNGASYLDATTVRYLQTYLNRHVL</sequence>
<dbReference type="EMBL" id="VFMO01000001">
    <property type="protein sequence ID" value="TQJ15799.1"/>
    <property type="molecule type" value="Genomic_DNA"/>
</dbReference>
<comment type="caution">
    <text evidence="4">The sequence shown here is derived from an EMBL/GenBank/DDBJ whole genome shotgun (WGS) entry which is preliminary data.</text>
</comment>
<keyword evidence="2" id="KW-0378">Hydrolase</keyword>
<dbReference type="Pfam" id="PF06737">
    <property type="entry name" value="Transglycosylas"/>
    <property type="match status" value="1"/>
</dbReference>
<dbReference type="InterPro" id="IPR036366">
    <property type="entry name" value="PGBDSf"/>
</dbReference>
<feature type="domain" description="Resuscitation-promoting factor core lysozyme-like" evidence="3">
    <location>
        <begin position="59"/>
        <end position="130"/>
    </location>
</feature>
<organism evidence="4 5">
    <name type="scientific">Yimella lutea</name>
    <dbReference type="NCBI Taxonomy" id="587872"/>
    <lineage>
        <taxon>Bacteria</taxon>
        <taxon>Bacillati</taxon>
        <taxon>Actinomycetota</taxon>
        <taxon>Actinomycetes</taxon>
        <taxon>Micrococcales</taxon>
        <taxon>Dermacoccaceae</taxon>
        <taxon>Yimella</taxon>
    </lineage>
</organism>
<dbReference type="InterPro" id="IPR010618">
    <property type="entry name" value="RPF"/>
</dbReference>
<evidence type="ECO:0000313" key="5">
    <source>
        <dbReference type="Proteomes" id="UP000320806"/>
    </source>
</evidence>
<dbReference type="CDD" id="cd13925">
    <property type="entry name" value="RPF"/>
    <property type="match status" value="1"/>
</dbReference>